<gene>
    <name evidence="3" type="ORF">PDE_01851</name>
</gene>
<evidence type="ECO:0000313" key="3">
    <source>
        <dbReference type="EMBL" id="EPS26911.1"/>
    </source>
</evidence>
<dbReference type="HOGENOM" id="CLU_000445_44_8_1"/>
<evidence type="ECO:0000313" key="4">
    <source>
        <dbReference type="Proteomes" id="UP000019376"/>
    </source>
</evidence>
<organism evidence="3 4">
    <name type="scientific">Penicillium oxalicum (strain 114-2 / CGMCC 5302)</name>
    <name type="common">Penicillium decumbens</name>
    <dbReference type="NCBI Taxonomy" id="933388"/>
    <lineage>
        <taxon>Eukaryota</taxon>
        <taxon>Fungi</taxon>
        <taxon>Dikarya</taxon>
        <taxon>Ascomycota</taxon>
        <taxon>Pezizomycotina</taxon>
        <taxon>Eurotiomycetes</taxon>
        <taxon>Eurotiomycetidae</taxon>
        <taxon>Eurotiales</taxon>
        <taxon>Aspergillaceae</taxon>
        <taxon>Penicillium</taxon>
    </lineage>
</organism>
<dbReference type="SUPFAM" id="SSF52317">
    <property type="entry name" value="Class I glutamine amidotransferase-like"/>
    <property type="match status" value="1"/>
</dbReference>
<dbReference type="InterPro" id="IPR029062">
    <property type="entry name" value="Class_I_gatase-like"/>
</dbReference>
<dbReference type="InterPro" id="IPR002818">
    <property type="entry name" value="DJ-1/PfpI"/>
</dbReference>
<dbReference type="InterPro" id="IPR052158">
    <property type="entry name" value="INH-QAR"/>
</dbReference>
<feature type="domain" description="DJ-1/PfpI" evidence="2">
    <location>
        <begin position="51"/>
        <end position="193"/>
    </location>
</feature>
<protein>
    <recommendedName>
        <fullName evidence="2">DJ-1/PfpI domain-containing protein</fullName>
    </recommendedName>
</protein>
<dbReference type="AlphaFoldDB" id="S7ZE07"/>
<keyword evidence="1" id="KW-0732">Signal</keyword>
<evidence type="ECO:0000259" key="2">
    <source>
        <dbReference type="Pfam" id="PF01965"/>
    </source>
</evidence>
<sequence>MAPKPLRIGVLLVHCVQLLDLAALDLLFMASPEWLEDISMPQHLVDLGRPCEIHYITREGPNTMAPATSQLSIQVTDSLQDSAVAPGALDILFVPGPAPRAMPPAEEYLEFTRQHNTAGTTIITICTGSLVAAHAGITKGRVATAPRFLISYMKKTFPETKRWDENMRVTRDGNLWMCGGVTNGHDLMAEYLRENYPAAVVNTVLGAADVTPRALEYDTSATRDSAFFMWQIVRAIPSSILRMLTAR</sequence>
<reference evidence="3 4" key="1">
    <citation type="journal article" date="2013" name="PLoS ONE">
        <title>Genomic and secretomic analyses reveal unique features of the lignocellulolytic enzyme system of Penicillium decumbens.</title>
        <authorList>
            <person name="Liu G."/>
            <person name="Zhang L."/>
            <person name="Wei X."/>
            <person name="Zou G."/>
            <person name="Qin Y."/>
            <person name="Ma L."/>
            <person name="Li J."/>
            <person name="Zheng H."/>
            <person name="Wang S."/>
            <person name="Wang C."/>
            <person name="Xun L."/>
            <person name="Zhao G.-P."/>
            <person name="Zhou Z."/>
            <person name="Qu Y."/>
        </authorList>
    </citation>
    <scope>NUCLEOTIDE SEQUENCE [LARGE SCALE GENOMIC DNA]</scope>
    <source>
        <strain evidence="4">114-2 / CGMCC 5302</strain>
    </source>
</reference>
<accession>S7ZE07</accession>
<proteinExistence type="predicted"/>
<dbReference type="Proteomes" id="UP000019376">
    <property type="component" value="Unassembled WGS sequence"/>
</dbReference>
<dbReference type="STRING" id="933388.S7ZE07"/>
<keyword evidence="4" id="KW-1185">Reference proteome</keyword>
<feature type="chain" id="PRO_5004547304" description="DJ-1/PfpI domain-containing protein" evidence="1">
    <location>
        <begin position="22"/>
        <end position="247"/>
    </location>
</feature>
<name>S7ZE07_PENO1</name>
<feature type="signal peptide" evidence="1">
    <location>
        <begin position="1"/>
        <end position="21"/>
    </location>
</feature>
<dbReference type="PANTHER" id="PTHR43130">
    <property type="entry name" value="ARAC-FAMILY TRANSCRIPTIONAL REGULATOR"/>
    <property type="match status" value="1"/>
</dbReference>
<dbReference type="eggNOG" id="ENOG502SN93">
    <property type="taxonomic scope" value="Eukaryota"/>
</dbReference>
<dbReference type="EMBL" id="KB644409">
    <property type="protein sequence ID" value="EPS26911.1"/>
    <property type="molecule type" value="Genomic_DNA"/>
</dbReference>
<dbReference type="PANTHER" id="PTHR43130:SF7">
    <property type="entry name" value="DJ-1_PFPI DOMAIN-CONTAINING PROTEIN"/>
    <property type="match status" value="1"/>
</dbReference>
<evidence type="ECO:0000256" key="1">
    <source>
        <dbReference type="SAM" id="SignalP"/>
    </source>
</evidence>
<dbReference type="OrthoDB" id="543156at2759"/>
<dbReference type="PhylomeDB" id="S7ZE07"/>
<dbReference type="Gene3D" id="3.40.50.880">
    <property type="match status" value="1"/>
</dbReference>
<dbReference type="Pfam" id="PF01965">
    <property type="entry name" value="DJ-1_PfpI"/>
    <property type="match status" value="1"/>
</dbReference>